<evidence type="ECO:0000313" key="1">
    <source>
        <dbReference type="EMBL" id="KNE19627.1"/>
    </source>
</evidence>
<gene>
    <name evidence="1" type="ORF">AFK71_14270</name>
</gene>
<dbReference type="GO" id="GO:0016791">
    <property type="term" value="F:phosphatase activity"/>
    <property type="evidence" value="ECO:0007669"/>
    <property type="project" value="UniProtKB-ARBA"/>
</dbReference>
<sequence>MTYKTLFLDIDGTILTPDHTYTPSTKDAIQQVQKQGILVFICTGRPLHEVTELGEELGVDGFIGYNGAYAQYENNILVDKPMDQDTFEQFLALAKQSNHELVCYTKNKNYFTSLSSPVTREFAEVFQLKDNHLLTENVHNQILGSSIINVQPNQVQAYESLDPDFHLSEVIVNGISNCYDIIRQQVNKGEAIKKVLQYLAIQPEQAIAFGDGMNDKEMLQVVGEGFAMGNSNPELFAYAKHRTTSVEDSGIYNGLKQLQLVK</sequence>
<reference evidence="2" key="1">
    <citation type="submission" date="2015-07" db="EMBL/GenBank/DDBJ databases">
        <title>Fjat-10053 dsm26.</title>
        <authorList>
            <person name="Liu B."/>
            <person name="Wang J."/>
            <person name="Zhu Y."/>
            <person name="Liu G."/>
            <person name="Chen Q."/>
            <person name="Chen Z."/>
            <person name="Lan J."/>
            <person name="Che J."/>
            <person name="Ge C."/>
            <person name="Shi H."/>
            <person name="Pan Z."/>
            <person name="Liu X."/>
        </authorList>
    </citation>
    <scope>NUCLEOTIDE SEQUENCE [LARGE SCALE GENOMIC DNA]</scope>
    <source>
        <strain evidence="2">DSM 26</strain>
    </source>
</reference>
<dbReference type="NCBIfam" id="TIGR01484">
    <property type="entry name" value="HAD-SF-IIB"/>
    <property type="match status" value="1"/>
</dbReference>
<dbReference type="Gene3D" id="3.30.1240.10">
    <property type="match status" value="1"/>
</dbReference>
<comment type="caution">
    <text evidence="1">The sequence shown here is derived from an EMBL/GenBank/DDBJ whole genome shotgun (WGS) entry which is preliminary data.</text>
</comment>
<dbReference type="PANTHER" id="PTHR10000:SF25">
    <property type="entry name" value="PHOSPHATASE YKRA-RELATED"/>
    <property type="match status" value="1"/>
</dbReference>
<keyword evidence="2" id="KW-1185">Reference proteome</keyword>
<proteinExistence type="predicted"/>
<dbReference type="PROSITE" id="PS01229">
    <property type="entry name" value="COF_2"/>
    <property type="match status" value="1"/>
</dbReference>
<dbReference type="InterPro" id="IPR023214">
    <property type="entry name" value="HAD_sf"/>
</dbReference>
<dbReference type="SUPFAM" id="SSF56784">
    <property type="entry name" value="HAD-like"/>
    <property type="match status" value="1"/>
</dbReference>
<dbReference type="SFLD" id="SFLDG01140">
    <property type="entry name" value="C2.B:_Phosphomannomutase_and_P"/>
    <property type="match status" value="1"/>
</dbReference>
<accession>A0A0L0QM06</accession>
<dbReference type="OrthoDB" id="9810101at2"/>
<dbReference type="InterPro" id="IPR006379">
    <property type="entry name" value="HAD-SF_hydro_IIB"/>
</dbReference>
<dbReference type="InterPro" id="IPR036412">
    <property type="entry name" value="HAD-like_sf"/>
</dbReference>
<name>A0A0L0QM06_VIRPA</name>
<keyword evidence="1" id="KW-0378">Hydrolase</keyword>
<dbReference type="Pfam" id="PF08282">
    <property type="entry name" value="Hydrolase_3"/>
    <property type="match status" value="1"/>
</dbReference>
<dbReference type="EMBL" id="LGTO01000007">
    <property type="protein sequence ID" value="KNE19627.1"/>
    <property type="molecule type" value="Genomic_DNA"/>
</dbReference>
<dbReference type="InterPro" id="IPR000150">
    <property type="entry name" value="Cof"/>
</dbReference>
<dbReference type="NCBIfam" id="TIGR00099">
    <property type="entry name" value="Cof-subfamily"/>
    <property type="match status" value="1"/>
</dbReference>
<dbReference type="PANTHER" id="PTHR10000">
    <property type="entry name" value="PHOSPHOSERINE PHOSPHATASE"/>
    <property type="match status" value="1"/>
</dbReference>
<dbReference type="RefSeq" id="WP_050352174.1">
    <property type="nucleotide sequence ID" value="NZ_CP073011.1"/>
</dbReference>
<dbReference type="AlphaFoldDB" id="A0A0L0QM06"/>
<dbReference type="GeneID" id="66871343"/>
<dbReference type="Proteomes" id="UP000036780">
    <property type="component" value="Unassembled WGS sequence"/>
</dbReference>
<protein>
    <submittedName>
        <fullName evidence="1">Hydrolase</fullName>
    </submittedName>
</protein>
<evidence type="ECO:0000313" key="2">
    <source>
        <dbReference type="Proteomes" id="UP000036780"/>
    </source>
</evidence>
<dbReference type="Gene3D" id="3.40.50.1000">
    <property type="entry name" value="HAD superfamily/HAD-like"/>
    <property type="match status" value="1"/>
</dbReference>
<dbReference type="PATRIC" id="fig|1473.5.peg.1482"/>
<dbReference type="GO" id="GO:0005829">
    <property type="term" value="C:cytosol"/>
    <property type="evidence" value="ECO:0007669"/>
    <property type="project" value="TreeGrafter"/>
</dbReference>
<organism evidence="1 2">
    <name type="scientific">Virgibacillus pantothenticus</name>
    <dbReference type="NCBI Taxonomy" id="1473"/>
    <lineage>
        <taxon>Bacteria</taxon>
        <taxon>Bacillati</taxon>
        <taxon>Bacillota</taxon>
        <taxon>Bacilli</taxon>
        <taxon>Bacillales</taxon>
        <taxon>Bacillaceae</taxon>
        <taxon>Virgibacillus</taxon>
    </lineage>
</organism>
<dbReference type="SFLD" id="SFLDS00003">
    <property type="entry name" value="Haloacid_Dehalogenase"/>
    <property type="match status" value="1"/>
</dbReference>
<dbReference type="GO" id="GO:0000287">
    <property type="term" value="F:magnesium ion binding"/>
    <property type="evidence" value="ECO:0007669"/>
    <property type="project" value="TreeGrafter"/>
</dbReference>